<evidence type="ECO:0000313" key="2">
    <source>
        <dbReference type="Proteomes" id="UP000094569"/>
    </source>
</evidence>
<reference evidence="1 2" key="1">
    <citation type="journal article" date="2016" name="BMC Genomics">
        <title>Comparative genomic and transcriptomic analyses of the Fuzhuan brick tea-fermentation fungus Aspergillus cristatus.</title>
        <authorList>
            <person name="Ge Y."/>
            <person name="Wang Y."/>
            <person name="Liu Y."/>
            <person name="Tan Y."/>
            <person name="Ren X."/>
            <person name="Zhang X."/>
            <person name="Hyde K.D."/>
            <person name="Liu Y."/>
            <person name="Liu Z."/>
        </authorList>
    </citation>
    <scope>NUCLEOTIDE SEQUENCE [LARGE SCALE GENOMIC DNA]</scope>
    <source>
        <strain evidence="1 2">GZAAS20.1005</strain>
    </source>
</reference>
<sequence>MSLKLSNQGNVKVDEFMPTQNAPPGTICEASEHYRILQNYESGAYLHSLLPRSVNGNIFRLVNLERLKLGLGRLEKLSKKNLWMIFVLWINHASIADPGN</sequence>
<keyword evidence="2" id="KW-1185">Reference proteome</keyword>
<dbReference type="Proteomes" id="UP000094569">
    <property type="component" value="Unassembled WGS sequence"/>
</dbReference>
<dbReference type="EMBL" id="JXNT01000008">
    <property type="protein sequence ID" value="ODM17537.1"/>
    <property type="molecule type" value="Genomic_DNA"/>
</dbReference>
<dbReference type="AlphaFoldDB" id="A0A1E3B9B6"/>
<proteinExistence type="predicted"/>
<accession>A0A1E3B9B6</accession>
<dbReference type="VEuPathDB" id="FungiDB:SI65_07212"/>
<protein>
    <submittedName>
        <fullName evidence="1">Uncharacterized protein</fullName>
    </submittedName>
</protein>
<name>A0A1E3B9B6_ASPCR</name>
<gene>
    <name evidence="1" type="ORF">SI65_07212</name>
</gene>
<evidence type="ECO:0000313" key="1">
    <source>
        <dbReference type="EMBL" id="ODM17537.1"/>
    </source>
</evidence>
<comment type="caution">
    <text evidence="1">The sequence shown here is derived from an EMBL/GenBank/DDBJ whole genome shotgun (WGS) entry which is preliminary data.</text>
</comment>
<organism evidence="1 2">
    <name type="scientific">Aspergillus cristatus</name>
    <name type="common">Chinese Fuzhuan brick tea-fermentation fungus</name>
    <name type="synonym">Eurotium cristatum</name>
    <dbReference type="NCBI Taxonomy" id="573508"/>
    <lineage>
        <taxon>Eukaryota</taxon>
        <taxon>Fungi</taxon>
        <taxon>Dikarya</taxon>
        <taxon>Ascomycota</taxon>
        <taxon>Pezizomycotina</taxon>
        <taxon>Eurotiomycetes</taxon>
        <taxon>Eurotiomycetidae</taxon>
        <taxon>Eurotiales</taxon>
        <taxon>Aspergillaceae</taxon>
        <taxon>Aspergillus</taxon>
        <taxon>Aspergillus subgen. Aspergillus</taxon>
    </lineage>
</organism>